<name>A0AA35ZAT5_LACSI</name>
<gene>
    <name evidence="1" type="ORF">LSALG_LOCUS28313</name>
</gene>
<dbReference type="AlphaFoldDB" id="A0AA35ZAT5"/>
<accession>A0AA35ZAT5</accession>
<evidence type="ECO:0000313" key="1">
    <source>
        <dbReference type="EMBL" id="CAI9289050.1"/>
    </source>
</evidence>
<evidence type="ECO:0000313" key="2">
    <source>
        <dbReference type="Proteomes" id="UP001177003"/>
    </source>
</evidence>
<dbReference type="EMBL" id="OX465082">
    <property type="protein sequence ID" value="CAI9289050.1"/>
    <property type="molecule type" value="Genomic_DNA"/>
</dbReference>
<protein>
    <submittedName>
        <fullName evidence="1">Uncharacterized protein</fullName>
    </submittedName>
</protein>
<proteinExistence type="predicted"/>
<sequence length="170" mass="19192">MIIDSSRSINNDLSSFCKHQFRYKSNNHTVPLSNQNQSRNKAEGSSVNWLLSLSDFLCTLKTSYSFRSIKWIIIWISKLPEEKNVEEVEFVTPLSYGSRSGAEALKATTPFHVIFLSCQRERLSEESPNSTENPGTRHAEVTGGVLRVAELQVTIHLTLAESFFFPHSPA</sequence>
<organism evidence="1 2">
    <name type="scientific">Lactuca saligna</name>
    <name type="common">Willowleaf lettuce</name>
    <dbReference type="NCBI Taxonomy" id="75948"/>
    <lineage>
        <taxon>Eukaryota</taxon>
        <taxon>Viridiplantae</taxon>
        <taxon>Streptophyta</taxon>
        <taxon>Embryophyta</taxon>
        <taxon>Tracheophyta</taxon>
        <taxon>Spermatophyta</taxon>
        <taxon>Magnoliopsida</taxon>
        <taxon>eudicotyledons</taxon>
        <taxon>Gunneridae</taxon>
        <taxon>Pentapetalae</taxon>
        <taxon>asterids</taxon>
        <taxon>campanulids</taxon>
        <taxon>Asterales</taxon>
        <taxon>Asteraceae</taxon>
        <taxon>Cichorioideae</taxon>
        <taxon>Cichorieae</taxon>
        <taxon>Lactucinae</taxon>
        <taxon>Lactuca</taxon>
    </lineage>
</organism>
<keyword evidence="2" id="KW-1185">Reference proteome</keyword>
<reference evidence="1" key="1">
    <citation type="submission" date="2023-04" db="EMBL/GenBank/DDBJ databases">
        <authorList>
            <person name="Vijverberg K."/>
            <person name="Xiong W."/>
            <person name="Schranz E."/>
        </authorList>
    </citation>
    <scope>NUCLEOTIDE SEQUENCE</scope>
</reference>
<dbReference type="Proteomes" id="UP001177003">
    <property type="component" value="Chromosome 6"/>
</dbReference>